<keyword evidence="1" id="KW-0472">Membrane</keyword>
<evidence type="ECO:0000313" key="2">
    <source>
        <dbReference type="EMBL" id="MBS9524823.1"/>
    </source>
</evidence>
<reference evidence="2 3" key="1">
    <citation type="submission" date="2021-05" db="EMBL/GenBank/DDBJ databases">
        <authorList>
            <person name="Zhang Z.D."/>
            <person name="Osman G."/>
        </authorList>
    </citation>
    <scope>NUCLEOTIDE SEQUENCE [LARGE SCALE GENOMIC DNA]</scope>
    <source>
        <strain evidence="2 3">KCTC 32217</strain>
    </source>
</reference>
<protein>
    <submittedName>
        <fullName evidence="2">Uncharacterized protein</fullName>
    </submittedName>
</protein>
<feature type="transmembrane region" description="Helical" evidence="1">
    <location>
        <begin position="34"/>
        <end position="57"/>
    </location>
</feature>
<dbReference type="AlphaFoldDB" id="A0AAP2CHI7"/>
<dbReference type="EMBL" id="JAHCMY010000006">
    <property type="protein sequence ID" value="MBS9524823.1"/>
    <property type="molecule type" value="Genomic_DNA"/>
</dbReference>
<feature type="transmembrane region" description="Helical" evidence="1">
    <location>
        <begin position="7"/>
        <end position="28"/>
    </location>
</feature>
<dbReference type="Proteomes" id="UP001319104">
    <property type="component" value="Unassembled WGS sequence"/>
</dbReference>
<sequence length="70" mass="7750">MKNFKKIALVNFYALVTVVAIFAATKMLGMEFGFTASSLVPTVLLLVVPQAGFIYYLTKDYSPKRQEAIA</sequence>
<gene>
    <name evidence="2" type="ORF">KI659_12455</name>
</gene>
<evidence type="ECO:0000313" key="3">
    <source>
        <dbReference type="Proteomes" id="UP001319104"/>
    </source>
</evidence>
<name>A0AAP2CHI7_9BACT</name>
<keyword evidence="3" id="KW-1185">Reference proteome</keyword>
<evidence type="ECO:0000256" key="1">
    <source>
        <dbReference type="SAM" id="Phobius"/>
    </source>
</evidence>
<keyword evidence="1" id="KW-0812">Transmembrane</keyword>
<proteinExistence type="predicted"/>
<keyword evidence="1" id="KW-1133">Transmembrane helix</keyword>
<dbReference type="RefSeq" id="WP_213945679.1">
    <property type="nucleotide sequence ID" value="NZ_JAHBGI010000012.1"/>
</dbReference>
<accession>A0AAP2CHI7</accession>
<comment type="caution">
    <text evidence="2">The sequence shown here is derived from an EMBL/GenBank/DDBJ whole genome shotgun (WGS) entry which is preliminary data.</text>
</comment>
<organism evidence="2 3">
    <name type="scientific">Litoribacter ruber</name>
    <dbReference type="NCBI Taxonomy" id="702568"/>
    <lineage>
        <taxon>Bacteria</taxon>
        <taxon>Pseudomonadati</taxon>
        <taxon>Bacteroidota</taxon>
        <taxon>Cytophagia</taxon>
        <taxon>Cytophagales</taxon>
        <taxon>Cyclobacteriaceae</taxon>
        <taxon>Litoribacter</taxon>
    </lineage>
</organism>